<evidence type="ECO:0000313" key="3">
    <source>
        <dbReference type="EMBL" id="MBA0589439.1"/>
    </source>
</evidence>
<evidence type="ECO:0000256" key="1">
    <source>
        <dbReference type="ARBA" id="ARBA00008874"/>
    </source>
</evidence>
<dbReference type="EMBL" id="JABEZZ010000007">
    <property type="protein sequence ID" value="MBA0589439.1"/>
    <property type="molecule type" value="Genomic_DNA"/>
</dbReference>
<feature type="compositionally biased region" description="Low complexity" evidence="2">
    <location>
        <begin position="85"/>
        <end position="96"/>
    </location>
</feature>
<feature type="region of interest" description="Disordered" evidence="2">
    <location>
        <begin position="62"/>
        <end position="99"/>
    </location>
</feature>
<gene>
    <name evidence="3" type="ORF">Gorai_018186</name>
</gene>
<accession>A0A7J8PJI1</accession>
<dbReference type="GO" id="GO:0043539">
    <property type="term" value="F:protein serine/threonine kinase activator activity"/>
    <property type="evidence" value="ECO:0007669"/>
    <property type="project" value="InterPro"/>
</dbReference>
<sequence length="130" mass="14512">MQHSDLVFMSQTKEADLLVENKALYEDKEQLSQKEYIRGISAWNFNLEDLKSQAALIHDYDDVPNAEDRDGSNGVVGLSPERMSSEMASNSIASSSQEDGLNDLHDLKSSLASFPIKPLQALKYDIFMLA</sequence>
<dbReference type="PANTHER" id="PTHR48014:SF10">
    <property type="entry name" value="PROTEIN KINASE SUPERFAMILY PROTEIN"/>
    <property type="match status" value="1"/>
</dbReference>
<feature type="compositionally biased region" description="Basic and acidic residues" evidence="2">
    <location>
        <begin position="62"/>
        <end position="71"/>
    </location>
</feature>
<dbReference type="AlphaFoldDB" id="A0A7J8PJI1"/>
<reference evidence="3 4" key="1">
    <citation type="journal article" date="2019" name="Genome Biol. Evol.">
        <title>Insights into the evolution of the New World diploid cottons (Gossypium, subgenus Houzingenia) based on genome sequencing.</title>
        <authorList>
            <person name="Grover C.E."/>
            <person name="Arick M.A. 2nd"/>
            <person name="Thrash A."/>
            <person name="Conover J.L."/>
            <person name="Sanders W.S."/>
            <person name="Peterson D.G."/>
            <person name="Frelichowski J.E."/>
            <person name="Scheffler J.A."/>
            <person name="Scheffler B.E."/>
            <person name="Wendel J.F."/>
        </authorList>
    </citation>
    <scope>NUCLEOTIDE SEQUENCE [LARGE SCALE GENOMIC DNA]</scope>
    <source>
        <strain evidence="3">8</strain>
        <tissue evidence="3">Leaf</tissue>
    </source>
</reference>
<proteinExistence type="inferred from homology"/>
<protein>
    <submittedName>
        <fullName evidence="3">Uncharacterized protein</fullName>
    </submittedName>
</protein>
<organism evidence="3 4">
    <name type="scientific">Gossypium raimondii</name>
    <name type="common">Peruvian cotton</name>
    <name type="synonym">Gossypium klotzschianum subsp. raimondii</name>
    <dbReference type="NCBI Taxonomy" id="29730"/>
    <lineage>
        <taxon>Eukaryota</taxon>
        <taxon>Viridiplantae</taxon>
        <taxon>Streptophyta</taxon>
        <taxon>Embryophyta</taxon>
        <taxon>Tracheophyta</taxon>
        <taxon>Spermatophyta</taxon>
        <taxon>Magnoliopsida</taxon>
        <taxon>eudicotyledons</taxon>
        <taxon>Gunneridae</taxon>
        <taxon>Pentapetalae</taxon>
        <taxon>rosids</taxon>
        <taxon>malvids</taxon>
        <taxon>Malvales</taxon>
        <taxon>Malvaceae</taxon>
        <taxon>Malvoideae</taxon>
        <taxon>Gossypium</taxon>
    </lineage>
</organism>
<comment type="caution">
    <text evidence="3">The sequence shown here is derived from an EMBL/GenBank/DDBJ whole genome shotgun (WGS) entry which is preliminary data.</text>
</comment>
<name>A0A7J8PJI1_GOSRA</name>
<evidence type="ECO:0000313" key="4">
    <source>
        <dbReference type="Proteomes" id="UP000593578"/>
    </source>
</evidence>
<evidence type="ECO:0000256" key="2">
    <source>
        <dbReference type="SAM" id="MobiDB-lite"/>
    </source>
</evidence>
<comment type="similarity">
    <text evidence="1">Belongs to the protein kinase superfamily. STE Ser/Thr protein kinase family. STE20 subfamily.</text>
</comment>
<dbReference type="Proteomes" id="UP000593578">
    <property type="component" value="Unassembled WGS sequence"/>
</dbReference>
<dbReference type="PANTHER" id="PTHR48014">
    <property type="entry name" value="SERINE/THREONINE-PROTEIN KINASE FRAY2"/>
    <property type="match status" value="1"/>
</dbReference>
<dbReference type="InterPro" id="IPR047173">
    <property type="entry name" value="STRAD_A/B-like"/>
</dbReference>